<keyword evidence="4" id="KW-1185">Reference proteome</keyword>
<dbReference type="Gene3D" id="3.40.50.1820">
    <property type="entry name" value="alpha/beta hydrolase"/>
    <property type="match status" value="1"/>
</dbReference>
<dbReference type="InterPro" id="IPR029058">
    <property type="entry name" value="AB_hydrolase_fold"/>
</dbReference>
<dbReference type="PANTHER" id="PTHR48070:SF6">
    <property type="entry name" value="ESTERASE OVCA2"/>
    <property type="match status" value="1"/>
</dbReference>
<dbReference type="GO" id="GO:0016787">
    <property type="term" value="F:hydrolase activity"/>
    <property type="evidence" value="ECO:0007669"/>
    <property type="project" value="UniProtKB-KW"/>
</dbReference>
<dbReference type="InterPro" id="IPR005645">
    <property type="entry name" value="FSH-like_dom"/>
</dbReference>
<evidence type="ECO:0000259" key="2">
    <source>
        <dbReference type="Pfam" id="PF03959"/>
    </source>
</evidence>
<name>A0A1L9WF50_ASPA1</name>
<dbReference type="SUPFAM" id="SSF53474">
    <property type="entry name" value="alpha/beta-Hydrolases"/>
    <property type="match status" value="1"/>
</dbReference>
<dbReference type="VEuPathDB" id="FungiDB:ASPACDRAFT_48556"/>
<protein>
    <recommendedName>
        <fullName evidence="2">Serine hydrolase domain-containing protein</fullName>
    </recommendedName>
</protein>
<dbReference type="GeneID" id="30975968"/>
<dbReference type="Pfam" id="PF03959">
    <property type="entry name" value="FSH1"/>
    <property type="match status" value="1"/>
</dbReference>
<dbReference type="GO" id="GO:0005634">
    <property type="term" value="C:nucleus"/>
    <property type="evidence" value="ECO:0007669"/>
    <property type="project" value="TreeGrafter"/>
</dbReference>
<dbReference type="GO" id="GO:0019748">
    <property type="term" value="P:secondary metabolic process"/>
    <property type="evidence" value="ECO:0007669"/>
    <property type="project" value="TreeGrafter"/>
</dbReference>
<keyword evidence="1" id="KW-0378">Hydrolase</keyword>
<dbReference type="GO" id="GO:0005737">
    <property type="term" value="C:cytoplasm"/>
    <property type="evidence" value="ECO:0007669"/>
    <property type="project" value="TreeGrafter"/>
</dbReference>
<organism evidence="3 4">
    <name type="scientific">Aspergillus aculeatus (strain ATCC 16872 / CBS 172.66 / WB 5094)</name>
    <dbReference type="NCBI Taxonomy" id="690307"/>
    <lineage>
        <taxon>Eukaryota</taxon>
        <taxon>Fungi</taxon>
        <taxon>Dikarya</taxon>
        <taxon>Ascomycota</taxon>
        <taxon>Pezizomycotina</taxon>
        <taxon>Eurotiomycetes</taxon>
        <taxon>Eurotiomycetidae</taxon>
        <taxon>Eurotiales</taxon>
        <taxon>Aspergillaceae</taxon>
        <taxon>Aspergillus</taxon>
        <taxon>Aspergillus subgen. Circumdati</taxon>
    </lineage>
</organism>
<dbReference type="OrthoDB" id="414698at2759"/>
<evidence type="ECO:0000313" key="3">
    <source>
        <dbReference type="EMBL" id="OJJ94727.1"/>
    </source>
</evidence>
<dbReference type="RefSeq" id="XP_020051067.1">
    <property type="nucleotide sequence ID" value="XM_020202154.1"/>
</dbReference>
<proteinExistence type="predicted"/>
<dbReference type="AlphaFoldDB" id="A0A1L9WF50"/>
<accession>A0A1L9WF50</accession>
<dbReference type="Proteomes" id="UP000184546">
    <property type="component" value="Unassembled WGS sequence"/>
</dbReference>
<evidence type="ECO:0000313" key="4">
    <source>
        <dbReference type="Proteomes" id="UP000184546"/>
    </source>
</evidence>
<sequence>MRFLCLHGQGSNARIFQQQTAALRYELGDDHSYDFVNGAVAWETDRDLDQFVMGEEQTFAHCDPQGPESCLQALEHLERYIAAEGPYDGIMGFSQGANVALSWLLKLQREARPLPFKFGVFFSNPWAVYDYQELVGGRIVPLQRDAYAGMLDLPTAHIWGSADKNAPASEAITAACVEDKRSVWIHNKGHEIPVNTDAVIAMGKMITRALVRASTTQYA</sequence>
<dbReference type="OMA" id="SWLVNWY"/>
<evidence type="ECO:0000256" key="1">
    <source>
        <dbReference type="ARBA" id="ARBA00022801"/>
    </source>
</evidence>
<gene>
    <name evidence="3" type="ORF">ASPACDRAFT_48556</name>
</gene>
<dbReference type="InterPro" id="IPR050593">
    <property type="entry name" value="LovG"/>
</dbReference>
<dbReference type="EMBL" id="KV878994">
    <property type="protein sequence ID" value="OJJ94727.1"/>
    <property type="molecule type" value="Genomic_DNA"/>
</dbReference>
<dbReference type="PANTHER" id="PTHR48070">
    <property type="entry name" value="ESTERASE OVCA2"/>
    <property type="match status" value="1"/>
</dbReference>
<feature type="domain" description="Serine hydrolase" evidence="2">
    <location>
        <begin position="2"/>
        <end position="199"/>
    </location>
</feature>
<reference evidence="4" key="1">
    <citation type="journal article" date="2017" name="Genome Biol.">
        <title>Comparative genomics reveals high biological diversity and specific adaptations in the industrially and medically important fungal genus Aspergillus.</title>
        <authorList>
            <person name="de Vries R.P."/>
            <person name="Riley R."/>
            <person name="Wiebenga A."/>
            <person name="Aguilar-Osorio G."/>
            <person name="Amillis S."/>
            <person name="Uchima C.A."/>
            <person name="Anderluh G."/>
            <person name="Asadollahi M."/>
            <person name="Askin M."/>
            <person name="Barry K."/>
            <person name="Battaglia E."/>
            <person name="Bayram O."/>
            <person name="Benocci T."/>
            <person name="Braus-Stromeyer S.A."/>
            <person name="Caldana C."/>
            <person name="Canovas D."/>
            <person name="Cerqueira G.C."/>
            <person name="Chen F."/>
            <person name="Chen W."/>
            <person name="Choi C."/>
            <person name="Clum A."/>
            <person name="Dos Santos R.A."/>
            <person name="Damasio A.R."/>
            <person name="Diallinas G."/>
            <person name="Emri T."/>
            <person name="Fekete E."/>
            <person name="Flipphi M."/>
            <person name="Freyberg S."/>
            <person name="Gallo A."/>
            <person name="Gournas C."/>
            <person name="Habgood R."/>
            <person name="Hainaut M."/>
            <person name="Harispe M.L."/>
            <person name="Henrissat B."/>
            <person name="Hilden K.S."/>
            <person name="Hope R."/>
            <person name="Hossain A."/>
            <person name="Karabika E."/>
            <person name="Karaffa L."/>
            <person name="Karanyi Z."/>
            <person name="Krasevec N."/>
            <person name="Kuo A."/>
            <person name="Kusch H."/>
            <person name="LaButti K."/>
            <person name="Lagendijk E.L."/>
            <person name="Lapidus A."/>
            <person name="Levasseur A."/>
            <person name="Lindquist E."/>
            <person name="Lipzen A."/>
            <person name="Logrieco A.F."/>
            <person name="MacCabe A."/>
            <person name="Maekelae M.R."/>
            <person name="Malavazi I."/>
            <person name="Melin P."/>
            <person name="Meyer V."/>
            <person name="Mielnichuk N."/>
            <person name="Miskei M."/>
            <person name="Molnar A.P."/>
            <person name="Mule G."/>
            <person name="Ngan C.Y."/>
            <person name="Orejas M."/>
            <person name="Orosz E."/>
            <person name="Ouedraogo J.P."/>
            <person name="Overkamp K.M."/>
            <person name="Park H.-S."/>
            <person name="Perrone G."/>
            <person name="Piumi F."/>
            <person name="Punt P.J."/>
            <person name="Ram A.F."/>
            <person name="Ramon A."/>
            <person name="Rauscher S."/>
            <person name="Record E."/>
            <person name="Riano-Pachon D.M."/>
            <person name="Robert V."/>
            <person name="Roehrig J."/>
            <person name="Ruller R."/>
            <person name="Salamov A."/>
            <person name="Salih N.S."/>
            <person name="Samson R.A."/>
            <person name="Sandor E."/>
            <person name="Sanguinetti M."/>
            <person name="Schuetze T."/>
            <person name="Sepcic K."/>
            <person name="Shelest E."/>
            <person name="Sherlock G."/>
            <person name="Sophianopoulou V."/>
            <person name="Squina F.M."/>
            <person name="Sun H."/>
            <person name="Susca A."/>
            <person name="Todd R.B."/>
            <person name="Tsang A."/>
            <person name="Unkles S.E."/>
            <person name="van de Wiele N."/>
            <person name="van Rossen-Uffink D."/>
            <person name="Oliveira J.V."/>
            <person name="Vesth T.C."/>
            <person name="Visser J."/>
            <person name="Yu J.-H."/>
            <person name="Zhou M."/>
            <person name="Andersen M.R."/>
            <person name="Archer D.B."/>
            <person name="Baker S.E."/>
            <person name="Benoit I."/>
            <person name="Brakhage A.A."/>
            <person name="Braus G.H."/>
            <person name="Fischer R."/>
            <person name="Frisvad J.C."/>
            <person name="Goldman G.H."/>
            <person name="Houbraken J."/>
            <person name="Oakley B."/>
            <person name="Pocsi I."/>
            <person name="Scazzocchio C."/>
            <person name="Seiboth B."/>
            <person name="vanKuyk P.A."/>
            <person name="Wortman J."/>
            <person name="Dyer P.S."/>
            <person name="Grigoriev I.V."/>
        </authorList>
    </citation>
    <scope>NUCLEOTIDE SEQUENCE [LARGE SCALE GENOMIC DNA]</scope>
    <source>
        <strain evidence="4">ATCC 16872 / CBS 172.66 / WB 5094</strain>
    </source>
</reference>